<keyword evidence="4 6" id="KW-0413">Isomerase</keyword>
<comment type="subunit">
    <text evidence="6">Homodecamer.</text>
</comment>
<dbReference type="HAMAP" id="MF_01661">
    <property type="entry name" value="D_rib_pyranase"/>
    <property type="match status" value="1"/>
</dbReference>
<dbReference type="KEGG" id="dee:HQN60_09080"/>
<evidence type="ECO:0000256" key="6">
    <source>
        <dbReference type="HAMAP-Rule" id="MF_01661"/>
    </source>
</evidence>
<feature type="binding site" evidence="6">
    <location>
        <position position="99"/>
    </location>
    <ligand>
        <name>substrate</name>
    </ligand>
</feature>
<dbReference type="AlphaFoldDB" id="A0A6M8SQ28"/>
<dbReference type="Pfam" id="PF05025">
    <property type="entry name" value="RbsD_FucU"/>
    <property type="match status" value="1"/>
</dbReference>
<dbReference type="RefSeq" id="WP_173533344.1">
    <property type="nucleotide sequence ID" value="NZ_CP054143.1"/>
</dbReference>
<feature type="binding site" evidence="6">
    <location>
        <position position="28"/>
    </location>
    <ligand>
        <name>substrate</name>
    </ligand>
</feature>
<protein>
    <recommendedName>
        <fullName evidence="2 6">D-ribose pyranase</fullName>
        <ecNumber evidence="2 6">5.4.99.62</ecNumber>
    </recommendedName>
</protein>
<comment type="similarity">
    <text evidence="6">Belongs to the RbsD / FucU family. RbsD subfamily.</text>
</comment>
<comment type="pathway">
    <text evidence="6">Carbohydrate metabolism; D-ribose degradation; D-ribose 5-phosphate from beta-D-ribopyranose: step 1/2.</text>
</comment>
<dbReference type="NCBIfam" id="NF008761">
    <property type="entry name" value="PRK11797.1"/>
    <property type="match status" value="1"/>
</dbReference>
<feature type="binding site" evidence="6">
    <location>
        <begin position="121"/>
        <end position="123"/>
    </location>
    <ligand>
        <name>substrate</name>
    </ligand>
</feature>
<proteinExistence type="inferred from homology"/>
<evidence type="ECO:0000256" key="5">
    <source>
        <dbReference type="ARBA" id="ARBA00023277"/>
    </source>
</evidence>
<gene>
    <name evidence="6 7" type="primary">rbsD</name>
    <name evidence="7" type="ORF">HQN60_09080</name>
</gene>
<dbReference type="Gene3D" id="3.40.1650.10">
    <property type="entry name" value="RbsD-like domain"/>
    <property type="match status" value="1"/>
</dbReference>
<reference evidence="7 8" key="1">
    <citation type="submission" date="2020-05" db="EMBL/GenBank/DDBJ databases">
        <title>Complete genome sequence of Deefgea sp. D17.</title>
        <authorList>
            <person name="Bae J.-W."/>
            <person name="Han J.E."/>
        </authorList>
    </citation>
    <scope>NUCLEOTIDE SEQUENCE [LARGE SCALE GENOMIC DNA]</scope>
    <source>
        <strain evidence="7 8">D17</strain>
    </source>
</reference>
<dbReference type="UniPathway" id="UPA00916">
    <property type="reaction ID" value="UER00888"/>
</dbReference>
<evidence type="ECO:0000256" key="4">
    <source>
        <dbReference type="ARBA" id="ARBA00023235"/>
    </source>
</evidence>
<keyword evidence="3 6" id="KW-0963">Cytoplasm</keyword>
<organism evidence="7 8">
    <name type="scientific">Deefgea piscis</name>
    <dbReference type="NCBI Taxonomy" id="2739061"/>
    <lineage>
        <taxon>Bacteria</taxon>
        <taxon>Pseudomonadati</taxon>
        <taxon>Pseudomonadota</taxon>
        <taxon>Betaproteobacteria</taxon>
        <taxon>Neisseriales</taxon>
        <taxon>Chitinibacteraceae</taxon>
        <taxon>Deefgea</taxon>
    </lineage>
</organism>
<evidence type="ECO:0000256" key="2">
    <source>
        <dbReference type="ARBA" id="ARBA00012862"/>
    </source>
</evidence>
<dbReference type="InterPro" id="IPR023064">
    <property type="entry name" value="D-ribose_pyranase"/>
</dbReference>
<sequence length="132" mass="14507">MKKHGHLNRDISRVLASMGHTDCIVIADCGLPIPPHVECIDLSIELGNPAYFTVLDSILADFQVERAVLASECQSLNPAVANQAESMRQQGVKIDFVPHEQFKQLSHHARAIIRTGEASPYANIVLYSGVIF</sequence>
<dbReference type="GO" id="GO:0016872">
    <property type="term" value="F:intramolecular lyase activity"/>
    <property type="evidence" value="ECO:0007669"/>
    <property type="project" value="UniProtKB-UniRule"/>
</dbReference>
<evidence type="ECO:0000313" key="8">
    <source>
        <dbReference type="Proteomes" id="UP000504844"/>
    </source>
</evidence>
<name>A0A6M8SQ28_9NEIS</name>
<dbReference type="GO" id="GO:0005829">
    <property type="term" value="C:cytosol"/>
    <property type="evidence" value="ECO:0007669"/>
    <property type="project" value="TreeGrafter"/>
</dbReference>
<comment type="catalytic activity">
    <reaction evidence="1 6">
        <text>beta-D-ribopyranose = beta-D-ribofuranose</text>
        <dbReference type="Rhea" id="RHEA:25432"/>
        <dbReference type="ChEBI" id="CHEBI:27476"/>
        <dbReference type="ChEBI" id="CHEBI:47002"/>
        <dbReference type="EC" id="5.4.99.62"/>
    </reaction>
</comment>
<comment type="subcellular location">
    <subcellularLocation>
        <location evidence="6">Cytoplasm</location>
    </subcellularLocation>
</comment>
<feature type="active site" description="Proton donor" evidence="6">
    <location>
        <position position="20"/>
    </location>
</feature>
<keyword evidence="5 6" id="KW-0119">Carbohydrate metabolism</keyword>
<dbReference type="InterPro" id="IPR007721">
    <property type="entry name" value="RbsD_FucU"/>
</dbReference>
<evidence type="ECO:0000313" key="7">
    <source>
        <dbReference type="EMBL" id="QKJ66841.1"/>
    </source>
</evidence>
<keyword evidence="8" id="KW-1185">Reference proteome</keyword>
<dbReference type="GO" id="GO:0019303">
    <property type="term" value="P:D-ribose catabolic process"/>
    <property type="evidence" value="ECO:0007669"/>
    <property type="project" value="UniProtKB-UniRule"/>
</dbReference>
<dbReference type="GO" id="GO:0062193">
    <property type="term" value="F:D-ribose pyranase activity"/>
    <property type="evidence" value="ECO:0007669"/>
    <property type="project" value="UniProtKB-EC"/>
</dbReference>
<evidence type="ECO:0000256" key="3">
    <source>
        <dbReference type="ARBA" id="ARBA00022490"/>
    </source>
</evidence>
<dbReference type="EMBL" id="CP054143">
    <property type="protein sequence ID" value="QKJ66841.1"/>
    <property type="molecule type" value="Genomic_DNA"/>
</dbReference>
<dbReference type="PANTHER" id="PTHR37831">
    <property type="entry name" value="D-RIBOSE PYRANASE"/>
    <property type="match status" value="1"/>
</dbReference>
<dbReference type="EC" id="5.4.99.62" evidence="2 6"/>
<dbReference type="SUPFAM" id="SSF102546">
    <property type="entry name" value="RbsD-like"/>
    <property type="match status" value="1"/>
</dbReference>
<accession>A0A6M8SQ28</accession>
<dbReference type="PANTHER" id="PTHR37831:SF1">
    <property type="entry name" value="D-RIBOSE PYRANASE"/>
    <property type="match status" value="1"/>
</dbReference>
<dbReference type="GO" id="GO:0048029">
    <property type="term" value="F:monosaccharide binding"/>
    <property type="evidence" value="ECO:0007669"/>
    <property type="project" value="InterPro"/>
</dbReference>
<comment type="function">
    <text evidence="6">Catalyzes the interconversion of beta-pyran and beta-furan forms of D-ribose.</text>
</comment>
<dbReference type="InterPro" id="IPR023750">
    <property type="entry name" value="RbsD-like_sf"/>
</dbReference>
<dbReference type="Proteomes" id="UP000504844">
    <property type="component" value="Chromosome"/>
</dbReference>
<evidence type="ECO:0000256" key="1">
    <source>
        <dbReference type="ARBA" id="ARBA00000223"/>
    </source>
</evidence>